<reference evidence="3 4" key="1">
    <citation type="submission" date="2020-08" db="EMBL/GenBank/DDBJ databases">
        <title>Genomic Encyclopedia of Type Strains, Phase IV (KMG-IV): sequencing the most valuable type-strain genomes for metagenomic binning, comparative biology and taxonomic classification.</title>
        <authorList>
            <person name="Goeker M."/>
        </authorList>
    </citation>
    <scope>NUCLEOTIDE SEQUENCE [LARGE SCALE GENOMIC DNA]</scope>
    <source>
        <strain evidence="3 4">DSM 45615</strain>
    </source>
</reference>
<keyword evidence="1" id="KW-1133">Transmembrane helix</keyword>
<feature type="transmembrane region" description="Helical" evidence="1">
    <location>
        <begin position="361"/>
        <end position="383"/>
    </location>
</feature>
<dbReference type="InterPro" id="IPR050879">
    <property type="entry name" value="Acyltransferase_3"/>
</dbReference>
<dbReference type="GO" id="GO:0016020">
    <property type="term" value="C:membrane"/>
    <property type="evidence" value="ECO:0007669"/>
    <property type="project" value="TreeGrafter"/>
</dbReference>
<feature type="domain" description="Acyltransferase 3" evidence="2">
    <location>
        <begin position="15"/>
        <end position="380"/>
    </location>
</feature>
<dbReference type="RefSeq" id="WP_185051758.1">
    <property type="nucleotide sequence ID" value="NZ_BAABIX010000004.1"/>
</dbReference>
<feature type="transmembrane region" description="Helical" evidence="1">
    <location>
        <begin position="155"/>
        <end position="172"/>
    </location>
</feature>
<dbReference type="GO" id="GO:0009103">
    <property type="term" value="P:lipopolysaccharide biosynthetic process"/>
    <property type="evidence" value="ECO:0007669"/>
    <property type="project" value="TreeGrafter"/>
</dbReference>
<feature type="transmembrane region" description="Helical" evidence="1">
    <location>
        <begin position="329"/>
        <end position="349"/>
    </location>
</feature>
<evidence type="ECO:0000259" key="2">
    <source>
        <dbReference type="Pfam" id="PF01757"/>
    </source>
</evidence>
<feature type="transmembrane region" description="Helical" evidence="1">
    <location>
        <begin position="53"/>
        <end position="70"/>
    </location>
</feature>
<comment type="caution">
    <text evidence="3">The sequence shown here is derived from an EMBL/GenBank/DDBJ whole genome shotgun (WGS) entry which is preliminary data.</text>
</comment>
<gene>
    <name evidence="3" type="ORF">HNP84_004619</name>
</gene>
<keyword evidence="1" id="KW-0472">Membrane</keyword>
<dbReference type="GO" id="GO:0016747">
    <property type="term" value="F:acyltransferase activity, transferring groups other than amino-acyl groups"/>
    <property type="evidence" value="ECO:0007669"/>
    <property type="project" value="InterPro"/>
</dbReference>
<dbReference type="PANTHER" id="PTHR23028:SF53">
    <property type="entry name" value="ACYL_TRANSF_3 DOMAIN-CONTAINING PROTEIN"/>
    <property type="match status" value="1"/>
</dbReference>
<feature type="transmembrane region" description="Helical" evidence="1">
    <location>
        <begin position="220"/>
        <end position="237"/>
    </location>
</feature>
<dbReference type="PANTHER" id="PTHR23028">
    <property type="entry name" value="ACETYLTRANSFERASE"/>
    <property type="match status" value="1"/>
</dbReference>
<sequence>MSEAPPAVEGHLDVLDGVRAIAALVVLVYHVAAQTGLSFQEGFVNGLLSRGDLGVPVFFLLSGLLLYRPWAKAAIEGTAGPGARRYLLKRALRILPAYWVVVAVALVWFHPGAARDPLNWLPLLLLVQNYVSEPWWAPGVGPLGLGQMWSLSVEMSFYLALPLIALALHAYAARGPAGPPARAVRLLAGIGALASLSLVWTLFMHVGGSHPEYGLWLPRPLPYFCAGMALSVVALWAHAEPDPAAPVRRLTAGIARSWVNCWIIAGLTLAVAATPLTGGRFLEVQDLWTDLFETALYTAFILALLAPVAFLPAGPTVPRAILGNRVMRYLGRVSYGIFLWQFVVILGYWRLAGLEEFSGDFLTALVVCGGITIALADLTYRLVERPALRLHRYAGRPSGRE</sequence>
<name>A0A840PFR9_9ACTN</name>
<feature type="transmembrane region" description="Helical" evidence="1">
    <location>
        <begin position="12"/>
        <end position="33"/>
    </location>
</feature>
<feature type="transmembrane region" description="Helical" evidence="1">
    <location>
        <begin position="91"/>
        <end position="110"/>
    </location>
</feature>
<dbReference type="InterPro" id="IPR002656">
    <property type="entry name" value="Acyl_transf_3_dom"/>
</dbReference>
<evidence type="ECO:0000256" key="1">
    <source>
        <dbReference type="SAM" id="Phobius"/>
    </source>
</evidence>
<proteinExistence type="predicted"/>
<feature type="transmembrane region" description="Helical" evidence="1">
    <location>
        <begin position="258"/>
        <end position="276"/>
    </location>
</feature>
<accession>A0A840PFR9</accession>
<dbReference type="Pfam" id="PF01757">
    <property type="entry name" value="Acyl_transf_3"/>
    <property type="match status" value="1"/>
</dbReference>
<keyword evidence="4" id="KW-1185">Reference proteome</keyword>
<protein>
    <submittedName>
        <fullName evidence="3">Peptidoglycan/LPS O-acetylase OafA/YrhL</fullName>
    </submittedName>
</protein>
<feature type="transmembrane region" description="Helical" evidence="1">
    <location>
        <begin position="296"/>
        <end position="317"/>
    </location>
</feature>
<keyword evidence="1" id="KW-0812">Transmembrane</keyword>
<dbReference type="Proteomes" id="UP000578449">
    <property type="component" value="Unassembled WGS sequence"/>
</dbReference>
<feature type="transmembrane region" description="Helical" evidence="1">
    <location>
        <begin position="184"/>
        <end position="208"/>
    </location>
</feature>
<organism evidence="3 4">
    <name type="scientific">Thermocatellispora tengchongensis</name>
    <dbReference type="NCBI Taxonomy" id="1073253"/>
    <lineage>
        <taxon>Bacteria</taxon>
        <taxon>Bacillati</taxon>
        <taxon>Actinomycetota</taxon>
        <taxon>Actinomycetes</taxon>
        <taxon>Streptosporangiales</taxon>
        <taxon>Streptosporangiaceae</taxon>
        <taxon>Thermocatellispora</taxon>
    </lineage>
</organism>
<evidence type="ECO:0000313" key="4">
    <source>
        <dbReference type="Proteomes" id="UP000578449"/>
    </source>
</evidence>
<evidence type="ECO:0000313" key="3">
    <source>
        <dbReference type="EMBL" id="MBB5134885.1"/>
    </source>
</evidence>
<dbReference type="AlphaFoldDB" id="A0A840PFR9"/>
<dbReference type="EMBL" id="JACHGN010000009">
    <property type="protein sequence ID" value="MBB5134885.1"/>
    <property type="molecule type" value="Genomic_DNA"/>
</dbReference>